<gene>
    <name evidence="8" type="ORF">HYN04_02120</name>
</gene>
<accession>A0A2Z3HZM2</accession>
<name>A0A2Z3HZM2_9CAUL</name>
<dbReference type="InterPro" id="IPR036188">
    <property type="entry name" value="FAD/NAD-bd_sf"/>
</dbReference>
<dbReference type="GO" id="GO:0050661">
    <property type="term" value="F:NADP binding"/>
    <property type="evidence" value="ECO:0007669"/>
    <property type="project" value="InterPro"/>
</dbReference>
<dbReference type="SUPFAM" id="SSF51905">
    <property type="entry name" value="FAD/NAD(P)-binding domain"/>
    <property type="match status" value="2"/>
</dbReference>
<keyword evidence="9" id="KW-1185">Reference proteome</keyword>
<keyword evidence="6" id="KW-0560">Oxidoreductase</keyword>
<dbReference type="GO" id="GO:0050660">
    <property type="term" value="F:flavin adenine dinucleotide binding"/>
    <property type="evidence" value="ECO:0007669"/>
    <property type="project" value="InterPro"/>
</dbReference>
<dbReference type="EMBL" id="CP029479">
    <property type="protein sequence ID" value="AWM76664.1"/>
    <property type="molecule type" value="Genomic_DNA"/>
</dbReference>
<evidence type="ECO:0000256" key="4">
    <source>
        <dbReference type="ARBA" id="ARBA00022827"/>
    </source>
</evidence>
<dbReference type="PANTHER" id="PTHR43872">
    <property type="entry name" value="MONOOXYGENASE, PUTATIVE (AFU_ORTHOLOGUE AFUA_8G02570)-RELATED"/>
    <property type="match status" value="1"/>
</dbReference>
<dbReference type="Pfam" id="PF13450">
    <property type="entry name" value="NAD_binding_8"/>
    <property type="match status" value="1"/>
</dbReference>
<dbReference type="FunFam" id="3.50.50.60:FF:000228">
    <property type="entry name" value="FAD-containing monooxygenase EthA"/>
    <property type="match status" value="1"/>
</dbReference>
<dbReference type="AlphaFoldDB" id="A0A2Z3HZM2"/>
<dbReference type="GO" id="GO:0004499">
    <property type="term" value="F:N,N-dimethylaniline monooxygenase activity"/>
    <property type="evidence" value="ECO:0007669"/>
    <property type="project" value="InterPro"/>
</dbReference>
<dbReference type="Pfam" id="PF00743">
    <property type="entry name" value="FMO-like"/>
    <property type="match status" value="1"/>
</dbReference>
<dbReference type="RefSeq" id="WP_110449233.1">
    <property type="nucleotide sequence ID" value="NZ_CP029479.1"/>
</dbReference>
<comment type="cofactor">
    <cofactor evidence="1">
        <name>FAD</name>
        <dbReference type="ChEBI" id="CHEBI:57692"/>
    </cofactor>
</comment>
<dbReference type="KEGG" id="phb:HYN04_02120"/>
<dbReference type="PANTHER" id="PTHR43872:SF1">
    <property type="entry name" value="MONOOXYGENASE, PUTATIVE (AFU_ORTHOLOGUE AFUA_8G02570)-RELATED"/>
    <property type="match status" value="1"/>
</dbReference>
<evidence type="ECO:0000256" key="2">
    <source>
        <dbReference type="ARBA" id="ARBA00010139"/>
    </source>
</evidence>
<protein>
    <submittedName>
        <fullName evidence="8">FAD-containing monooxygenase EthA</fullName>
    </submittedName>
</protein>
<organism evidence="8 9">
    <name type="scientific">Phenylobacterium parvum</name>
    <dbReference type="NCBI Taxonomy" id="2201350"/>
    <lineage>
        <taxon>Bacteria</taxon>
        <taxon>Pseudomonadati</taxon>
        <taxon>Pseudomonadota</taxon>
        <taxon>Alphaproteobacteria</taxon>
        <taxon>Caulobacterales</taxon>
        <taxon>Caulobacteraceae</taxon>
        <taxon>Phenylobacterium</taxon>
    </lineage>
</organism>
<keyword evidence="4" id="KW-0274">FAD</keyword>
<dbReference type="InterPro" id="IPR020946">
    <property type="entry name" value="Flavin_mOase-like"/>
</dbReference>
<evidence type="ECO:0000256" key="5">
    <source>
        <dbReference type="ARBA" id="ARBA00022857"/>
    </source>
</evidence>
<dbReference type="Proteomes" id="UP000247763">
    <property type="component" value="Chromosome"/>
</dbReference>
<proteinExistence type="inferred from homology"/>
<evidence type="ECO:0000256" key="6">
    <source>
        <dbReference type="ARBA" id="ARBA00023002"/>
    </source>
</evidence>
<reference evidence="9" key="1">
    <citation type="submission" date="2018-05" db="EMBL/GenBank/DDBJ databases">
        <title>Genome sequencing of Phenylobacterium sp. HYN0004.</title>
        <authorList>
            <person name="Yi H."/>
            <person name="Baek C."/>
        </authorList>
    </citation>
    <scope>NUCLEOTIDE SEQUENCE [LARGE SCALE GENOMIC DNA]</scope>
    <source>
        <strain evidence="9">HYN0004</strain>
    </source>
</reference>
<comment type="similarity">
    <text evidence="2">Belongs to the FAD-binding monooxygenase family.</text>
</comment>
<dbReference type="InterPro" id="IPR051820">
    <property type="entry name" value="FAD-binding_MO"/>
</dbReference>
<dbReference type="Gene3D" id="3.50.50.60">
    <property type="entry name" value="FAD/NAD(P)-binding domain"/>
    <property type="match status" value="2"/>
</dbReference>
<keyword evidence="3" id="KW-0285">Flavoprotein</keyword>
<evidence type="ECO:0000256" key="7">
    <source>
        <dbReference type="ARBA" id="ARBA00023033"/>
    </source>
</evidence>
<evidence type="ECO:0000256" key="1">
    <source>
        <dbReference type="ARBA" id="ARBA00001974"/>
    </source>
</evidence>
<evidence type="ECO:0000313" key="8">
    <source>
        <dbReference type="EMBL" id="AWM76664.1"/>
    </source>
</evidence>
<dbReference type="OrthoDB" id="312624at2"/>
<evidence type="ECO:0000313" key="9">
    <source>
        <dbReference type="Proteomes" id="UP000247763"/>
    </source>
</evidence>
<keyword evidence="7 8" id="KW-0503">Monooxygenase</keyword>
<keyword evidence="5" id="KW-0521">NADP</keyword>
<evidence type="ECO:0000256" key="3">
    <source>
        <dbReference type="ARBA" id="ARBA00022630"/>
    </source>
</evidence>
<sequence length="495" mass="54817">MTEPRSETHVDVIIVGAGLSGIGAARHLKTTCPDRSFMILEGRETIGGTWDLFRYPGIRSDSDMYTLGYSFRPWTEAKAIADGPSILRYIRDTARDEKVEDRIRFSHRVTGAAWSTADALWTVSVETPSGPSVLTCSFLFLCGGYYSYKGGYTPDFAGMERFGGRIVHPQAWPEDMDYAGKRVVVIGSGATAVTLVPEMARTAGHVTMLQRSPTYIVGRPGEDAQALKLRRLLPEKMAYGLIRWRNVLMGMIFYRLARRRPDRVKTAIIDQVRQTLGPDFDVDTHFSPRYNPWDQRLCLAPDGDFFQALKAGSASVVTDEVATFTETGLKLKSGAELAADIVVTATGLKLEAMNGLSLSVDGAPIRPAETLSYKGMMYSNVPNLASAFGYTNASWTLKCDLTCEYVCRLLNHMRRKGLRQCTPVLEGETPETAPWLDFTSGYVQRSIGEFPKQGVTAPWRLHQNYALDLAALRFSGLEDGVMRFSNPVARARQAA</sequence>